<proteinExistence type="inferred from homology"/>
<name>A0A8S4QLQ2_9NEOP</name>
<dbReference type="Gene3D" id="1.10.580.10">
    <property type="entry name" value="Citrate Synthase, domain 1"/>
    <property type="match status" value="1"/>
</dbReference>
<reference evidence="2" key="1">
    <citation type="submission" date="2022-03" db="EMBL/GenBank/DDBJ databases">
        <authorList>
            <person name="Lindestad O."/>
        </authorList>
    </citation>
    <scope>NUCLEOTIDE SEQUENCE</scope>
</reference>
<sequence>MNLIAKLPVVAATIYRNTYRDGKGIGAIDDSKDWSANYCTMLGFDDPQFTELMRLYLTIH</sequence>
<dbReference type="InterPro" id="IPR016142">
    <property type="entry name" value="Citrate_synth-like_lrg_a-sub"/>
</dbReference>
<protein>
    <recommendedName>
        <fullName evidence="1">Citrate synthase</fullName>
    </recommendedName>
</protein>
<dbReference type="InterPro" id="IPR002020">
    <property type="entry name" value="Citrate_synthase"/>
</dbReference>
<dbReference type="GO" id="GO:0005759">
    <property type="term" value="C:mitochondrial matrix"/>
    <property type="evidence" value="ECO:0007669"/>
    <property type="project" value="TreeGrafter"/>
</dbReference>
<comment type="similarity">
    <text evidence="1">Belongs to the citrate synthase family.</text>
</comment>
<feature type="non-terminal residue" evidence="2">
    <location>
        <position position="60"/>
    </location>
</feature>
<keyword evidence="3" id="KW-1185">Reference proteome</keyword>
<dbReference type="GO" id="GO:0006099">
    <property type="term" value="P:tricarboxylic acid cycle"/>
    <property type="evidence" value="ECO:0007669"/>
    <property type="project" value="TreeGrafter"/>
</dbReference>
<evidence type="ECO:0000313" key="3">
    <source>
        <dbReference type="Proteomes" id="UP000838756"/>
    </source>
</evidence>
<dbReference type="AlphaFoldDB" id="A0A8S4QLQ2"/>
<dbReference type="PRINTS" id="PR00143">
    <property type="entry name" value="CITRTSNTHASE"/>
</dbReference>
<dbReference type="PANTHER" id="PTHR11739:SF8">
    <property type="entry name" value="CITRATE SYNTHASE, MITOCHONDRIAL"/>
    <property type="match status" value="1"/>
</dbReference>
<dbReference type="GO" id="GO:0005975">
    <property type="term" value="P:carbohydrate metabolic process"/>
    <property type="evidence" value="ECO:0007669"/>
    <property type="project" value="TreeGrafter"/>
</dbReference>
<dbReference type="Proteomes" id="UP000838756">
    <property type="component" value="Unassembled WGS sequence"/>
</dbReference>
<accession>A0A8S4QLQ2</accession>
<organism evidence="2 3">
    <name type="scientific">Pararge aegeria aegeria</name>
    <dbReference type="NCBI Taxonomy" id="348720"/>
    <lineage>
        <taxon>Eukaryota</taxon>
        <taxon>Metazoa</taxon>
        <taxon>Ecdysozoa</taxon>
        <taxon>Arthropoda</taxon>
        <taxon>Hexapoda</taxon>
        <taxon>Insecta</taxon>
        <taxon>Pterygota</taxon>
        <taxon>Neoptera</taxon>
        <taxon>Endopterygota</taxon>
        <taxon>Lepidoptera</taxon>
        <taxon>Glossata</taxon>
        <taxon>Ditrysia</taxon>
        <taxon>Papilionoidea</taxon>
        <taxon>Nymphalidae</taxon>
        <taxon>Satyrinae</taxon>
        <taxon>Satyrini</taxon>
        <taxon>Parargina</taxon>
        <taxon>Pararge</taxon>
    </lineage>
</organism>
<comment type="caution">
    <text evidence="2">The sequence shown here is derived from an EMBL/GenBank/DDBJ whole genome shotgun (WGS) entry which is preliminary data.</text>
</comment>
<dbReference type="SUPFAM" id="SSF48256">
    <property type="entry name" value="Citrate synthase"/>
    <property type="match status" value="1"/>
</dbReference>
<keyword evidence="1" id="KW-0808">Transferase</keyword>
<dbReference type="InterPro" id="IPR036969">
    <property type="entry name" value="Citrate_synthase_sf"/>
</dbReference>
<evidence type="ECO:0000313" key="2">
    <source>
        <dbReference type="EMBL" id="CAH2209747.1"/>
    </source>
</evidence>
<dbReference type="EMBL" id="CAKXAJ010006361">
    <property type="protein sequence ID" value="CAH2209747.1"/>
    <property type="molecule type" value="Genomic_DNA"/>
</dbReference>
<evidence type="ECO:0000256" key="1">
    <source>
        <dbReference type="RuleBase" id="RU000441"/>
    </source>
</evidence>
<dbReference type="GO" id="GO:0046912">
    <property type="term" value="F:acyltransferase activity, acyl groups converted into alkyl on transfer"/>
    <property type="evidence" value="ECO:0007669"/>
    <property type="project" value="InterPro"/>
</dbReference>
<dbReference type="PANTHER" id="PTHR11739">
    <property type="entry name" value="CITRATE SYNTHASE"/>
    <property type="match status" value="1"/>
</dbReference>
<gene>
    <name evidence="2" type="primary">jg25929</name>
    <name evidence="2" type="ORF">PAEG_LOCUS1982</name>
</gene>
<dbReference type="Pfam" id="PF00285">
    <property type="entry name" value="Citrate_synt"/>
    <property type="match status" value="1"/>
</dbReference>
<dbReference type="OrthoDB" id="8017587at2759"/>